<dbReference type="EC" id="2.3.2.27" evidence="1"/>
<dbReference type="GO" id="GO:0072572">
    <property type="term" value="F:poly-ADP-D-ribose binding"/>
    <property type="evidence" value="ECO:0007669"/>
    <property type="project" value="UniProtKB-UniRule"/>
</dbReference>
<dbReference type="Proteomes" id="UP000494165">
    <property type="component" value="Unassembled WGS sequence"/>
</dbReference>
<dbReference type="EMBL" id="CADEPI010000019">
    <property type="protein sequence ID" value="CAB3365062.1"/>
    <property type="molecule type" value="Genomic_DNA"/>
</dbReference>
<keyword evidence="5" id="KW-1185">Reference proteome</keyword>
<keyword evidence="1" id="KW-0863">Zinc-finger</keyword>
<feature type="domain" description="WWE" evidence="3">
    <location>
        <begin position="358"/>
        <end position="434"/>
    </location>
</feature>
<dbReference type="SMART" id="SM00678">
    <property type="entry name" value="WWE"/>
    <property type="match status" value="2"/>
</dbReference>
<dbReference type="GO" id="GO:0005634">
    <property type="term" value="C:nucleus"/>
    <property type="evidence" value="ECO:0007669"/>
    <property type="project" value="TreeGrafter"/>
</dbReference>
<dbReference type="Pfam" id="PF02825">
    <property type="entry name" value="WWE"/>
    <property type="match status" value="3"/>
</dbReference>
<evidence type="ECO:0000256" key="1">
    <source>
        <dbReference type="RuleBase" id="RU367115"/>
    </source>
</evidence>
<comment type="PTM">
    <text evidence="1">Ubiquitinated; autoubiquitinated.</text>
</comment>
<dbReference type="InterPro" id="IPR018123">
    <property type="entry name" value="WWE-dom_subgr"/>
</dbReference>
<comment type="catalytic activity">
    <reaction evidence="1">
        <text>S-ubiquitinyl-[E2 ubiquitin-conjugating enzyme]-L-cysteine + [acceptor protein]-L-lysine = [E2 ubiquitin-conjugating enzyme]-L-cysteine + N(6)-ubiquitinyl-[acceptor protein]-L-lysine.</text>
        <dbReference type="EC" id="2.3.2.27"/>
    </reaction>
</comment>
<feature type="domain" description="WWE" evidence="3">
    <location>
        <begin position="146"/>
        <end position="226"/>
    </location>
</feature>
<feature type="compositionally biased region" description="Basic and acidic residues" evidence="2">
    <location>
        <begin position="79"/>
        <end position="95"/>
    </location>
</feature>
<feature type="compositionally biased region" description="Low complexity" evidence="2">
    <location>
        <begin position="105"/>
        <end position="119"/>
    </location>
</feature>
<comment type="caution">
    <text evidence="4">The sequence shown here is derived from an EMBL/GenBank/DDBJ whole genome shotgun (WGS) entry which is preliminary data.</text>
</comment>
<keyword evidence="1" id="KW-0808">Transferase</keyword>
<dbReference type="SUPFAM" id="SSF117839">
    <property type="entry name" value="WWE domain"/>
    <property type="match status" value="4"/>
</dbReference>
<keyword evidence="1" id="KW-0963">Cytoplasm</keyword>
<dbReference type="PANTHER" id="PTHR13417">
    <property type="entry name" value="E3 UBIQUITIN-PROTEIN LIGASE RNF146"/>
    <property type="match status" value="1"/>
</dbReference>
<dbReference type="GO" id="GO:0005829">
    <property type="term" value="C:cytosol"/>
    <property type="evidence" value="ECO:0007669"/>
    <property type="project" value="UniProtKB-SubCell"/>
</dbReference>
<evidence type="ECO:0000313" key="4">
    <source>
        <dbReference type="EMBL" id="CAB3365062.1"/>
    </source>
</evidence>
<dbReference type="Gene3D" id="3.30.720.50">
    <property type="match status" value="3"/>
</dbReference>
<evidence type="ECO:0000256" key="2">
    <source>
        <dbReference type="SAM" id="MobiDB-lite"/>
    </source>
</evidence>
<evidence type="ECO:0000313" key="5">
    <source>
        <dbReference type="Proteomes" id="UP000494165"/>
    </source>
</evidence>
<comment type="domain">
    <text evidence="1">The WWE domain mediates non-covalent poly(ADP-ribose)-binding.</text>
</comment>
<sequence length="440" mass="50414">MSYYGYPSSSQTKKGTSAPQKNVIWSYSGFRGNSYPYDANMQQKLEAAYKSKQKMMSFDVKNENYVVDFKQMLQINQRDNSKVRKVTREKVKEAKTAPQQPTINKQAALQKSKSASSLATTRKVEPKPPKKSPSPSKTMTMTSAPNVPHISDKKSPQPTWQWQGGQDDKGDWQKFEDNLQVLLESRFQDEIETYTFSRDGNLYDINFTNMTQTSRLPYPKTKSIRRIHPKNDSYLTTLLGSFKSTANGWLASVASPSIEEAKPAATAGNTLDLPDDVPHVWYFIDDDGAKIKYTEENQKKLESCRSNGRFFATIFIGCDYLLVDMEEMKQTKCGDQKYSLKKVIREPKKLTDRNLHSTKTDIGETPQPSYVWYYEDAYGAKAKYDNNNQKQLESCYIEGKEVTSIQIDFDSYTVNFKEMKHTSWDSKTEAKIFREPAALK</sequence>
<feature type="region of interest" description="Disordered" evidence="2">
    <location>
        <begin position="79"/>
        <end position="170"/>
    </location>
</feature>
<feature type="domain" description="WWE" evidence="3">
    <location>
        <begin position="11"/>
        <end position="88"/>
    </location>
</feature>
<comment type="subcellular location">
    <subcellularLocation>
        <location evidence="1">Cytoplasm</location>
        <location evidence="1">Cytosol</location>
    </subcellularLocation>
</comment>
<keyword evidence="1" id="KW-0833">Ubl conjugation pathway</keyword>
<dbReference type="GO" id="GO:0016055">
    <property type="term" value="P:Wnt signaling pathway"/>
    <property type="evidence" value="ECO:0007669"/>
    <property type="project" value="InterPro"/>
</dbReference>
<dbReference type="InterPro" id="IPR033509">
    <property type="entry name" value="RNF146"/>
</dbReference>
<dbReference type="AlphaFoldDB" id="A0A8S1C7A9"/>
<reference evidence="4 5" key="1">
    <citation type="submission" date="2020-04" db="EMBL/GenBank/DDBJ databases">
        <authorList>
            <person name="Alioto T."/>
            <person name="Alioto T."/>
            <person name="Gomez Garrido J."/>
        </authorList>
    </citation>
    <scope>NUCLEOTIDE SEQUENCE [LARGE SCALE GENOMIC DNA]</scope>
</reference>
<accession>A0A8S1C7A9</accession>
<feature type="compositionally biased region" description="Low complexity" evidence="2">
    <location>
        <begin position="133"/>
        <end position="143"/>
    </location>
</feature>
<dbReference type="PANTHER" id="PTHR13417:SF2">
    <property type="entry name" value="E3 UBIQUITIN-PROTEIN LIGASE RNF146"/>
    <property type="match status" value="1"/>
</dbReference>
<gene>
    <name evidence="4" type="ORF">CLODIP_2_CD06697</name>
</gene>
<dbReference type="GO" id="GO:0061630">
    <property type="term" value="F:ubiquitin protein ligase activity"/>
    <property type="evidence" value="ECO:0007669"/>
    <property type="project" value="UniProtKB-UniRule"/>
</dbReference>
<dbReference type="GO" id="GO:0051865">
    <property type="term" value="P:protein autoubiquitination"/>
    <property type="evidence" value="ECO:0007669"/>
    <property type="project" value="UniProtKB-UniRule"/>
</dbReference>
<comment type="function">
    <text evidence="1">E3 ubiquitin-protein ligase that specifically binds poly-ADP-ribosylated proteins and mediates their ubiquitination and subsequent degradation.</text>
</comment>
<name>A0A8S1C7A9_9INSE</name>
<dbReference type="InterPro" id="IPR004170">
    <property type="entry name" value="WWE_dom"/>
</dbReference>
<protein>
    <recommendedName>
        <fullName evidence="1">E3 ubiquitin-protein ligase</fullName>
        <ecNumber evidence="1">2.3.2.27</ecNumber>
    </recommendedName>
</protein>
<dbReference type="InterPro" id="IPR037197">
    <property type="entry name" value="WWE_dom_sf"/>
</dbReference>
<organism evidence="4 5">
    <name type="scientific">Cloeon dipterum</name>
    <dbReference type="NCBI Taxonomy" id="197152"/>
    <lineage>
        <taxon>Eukaryota</taxon>
        <taxon>Metazoa</taxon>
        <taxon>Ecdysozoa</taxon>
        <taxon>Arthropoda</taxon>
        <taxon>Hexapoda</taxon>
        <taxon>Insecta</taxon>
        <taxon>Pterygota</taxon>
        <taxon>Palaeoptera</taxon>
        <taxon>Ephemeroptera</taxon>
        <taxon>Pisciforma</taxon>
        <taxon>Baetidae</taxon>
        <taxon>Cloeon</taxon>
    </lineage>
</organism>
<dbReference type="PROSITE" id="PS50918">
    <property type="entry name" value="WWE"/>
    <property type="match status" value="4"/>
</dbReference>
<keyword evidence="1" id="KW-0862">Zinc</keyword>
<feature type="domain" description="WWE" evidence="3">
    <location>
        <begin position="266"/>
        <end position="345"/>
    </location>
</feature>
<keyword evidence="1" id="KW-0479">Metal-binding</keyword>
<evidence type="ECO:0000259" key="3">
    <source>
        <dbReference type="PROSITE" id="PS50918"/>
    </source>
</evidence>
<proteinExistence type="predicted"/>
<dbReference type="GO" id="GO:0008270">
    <property type="term" value="F:zinc ion binding"/>
    <property type="evidence" value="ECO:0007669"/>
    <property type="project" value="UniProtKB-UniRule"/>
</dbReference>
<comment type="pathway">
    <text evidence="1">Protein modification; protein ubiquitination.</text>
</comment>
<dbReference type="GO" id="GO:0006511">
    <property type="term" value="P:ubiquitin-dependent protein catabolic process"/>
    <property type="evidence" value="ECO:0007669"/>
    <property type="project" value="UniProtKB-UniRule"/>
</dbReference>